<feature type="domain" description="HTH araC/xylS-type" evidence="4">
    <location>
        <begin position="207"/>
        <end position="305"/>
    </location>
</feature>
<dbReference type="RefSeq" id="WP_253802181.1">
    <property type="nucleotide sequence ID" value="NZ_BAAAUB010000105.1"/>
</dbReference>
<keyword evidence="2" id="KW-0238">DNA-binding</keyword>
<evidence type="ECO:0000313" key="5">
    <source>
        <dbReference type="EMBL" id="MCP2312791.1"/>
    </source>
</evidence>
<dbReference type="Gene3D" id="1.10.10.60">
    <property type="entry name" value="Homeodomain-like"/>
    <property type="match status" value="2"/>
</dbReference>
<evidence type="ECO:0000259" key="4">
    <source>
        <dbReference type="PROSITE" id="PS01124"/>
    </source>
</evidence>
<dbReference type="PANTHER" id="PTHR46796:SF13">
    <property type="entry name" value="HTH-TYPE TRANSCRIPTIONAL ACTIVATOR RHAS"/>
    <property type="match status" value="1"/>
</dbReference>
<dbReference type="InterPro" id="IPR009057">
    <property type="entry name" value="Homeodomain-like_sf"/>
</dbReference>
<dbReference type="SMART" id="SM00342">
    <property type="entry name" value="HTH_ARAC"/>
    <property type="match status" value="1"/>
</dbReference>
<dbReference type="PROSITE" id="PS01124">
    <property type="entry name" value="HTH_ARAC_FAMILY_2"/>
    <property type="match status" value="1"/>
</dbReference>
<dbReference type="InterPro" id="IPR018060">
    <property type="entry name" value="HTH_AraC"/>
</dbReference>
<dbReference type="InterPro" id="IPR050204">
    <property type="entry name" value="AraC_XylS_family_regulators"/>
</dbReference>
<dbReference type="Pfam" id="PF12833">
    <property type="entry name" value="HTH_18"/>
    <property type="match status" value="1"/>
</dbReference>
<evidence type="ECO:0000313" key="6">
    <source>
        <dbReference type="Proteomes" id="UP001206483"/>
    </source>
</evidence>
<dbReference type="Proteomes" id="UP001206483">
    <property type="component" value="Unassembled WGS sequence"/>
</dbReference>
<comment type="caution">
    <text evidence="5">The sequence shown here is derived from an EMBL/GenBank/DDBJ whole genome shotgun (WGS) entry which is preliminary data.</text>
</comment>
<evidence type="ECO:0000256" key="2">
    <source>
        <dbReference type="ARBA" id="ARBA00023125"/>
    </source>
</evidence>
<keyword evidence="3" id="KW-0804">Transcription</keyword>
<evidence type="ECO:0000256" key="3">
    <source>
        <dbReference type="ARBA" id="ARBA00023163"/>
    </source>
</evidence>
<protein>
    <submittedName>
        <fullName evidence="5">AraC-like DNA-binding protein</fullName>
    </submittedName>
</protein>
<reference evidence="5 6" key="1">
    <citation type="submission" date="2022-06" db="EMBL/GenBank/DDBJ databases">
        <title>Sequencing the genomes of 1000 actinobacteria strains.</title>
        <authorList>
            <person name="Klenk H.-P."/>
        </authorList>
    </citation>
    <scope>NUCLEOTIDE SEQUENCE [LARGE SCALE GENOMIC DNA]</scope>
    <source>
        <strain evidence="5 6">DSM 41656</strain>
    </source>
</reference>
<dbReference type="PANTHER" id="PTHR46796">
    <property type="entry name" value="HTH-TYPE TRANSCRIPTIONAL ACTIVATOR RHAS-RELATED"/>
    <property type="match status" value="1"/>
</dbReference>
<keyword evidence="6" id="KW-1185">Reference proteome</keyword>
<keyword evidence="1" id="KW-0805">Transcription regulation</keyword>
<evidence type="ECO:0000256" key="1">
    <source>
        <dbReference type="ARBA" id="ARBA00023015"/>
    </source>
</evidence>
<dbReference type="InterPro" id="IPR032783">
    <property type="entry name" value="AraC_lig"/>
</dbReference>
<dbReference type="EMBL" id="JAMZDX010000006">
    <property type="protein sequence ID" value="MCP2312791.1"/>
    <property type="molecule type" value="Genomic_DNA"/>
</dbReference>
<dbReference type="Pfam" id="PF12852">
    <property type="entry name" value="Cupin_6"/>
    <property type="match status" value="1"/>
</dbReference>
<proteinExistence type="predicted"/>
<organism evidence="5 6">
    <name type="scientific">Kitasatospora paracochleata</name>
    <dbReference type="NCBI Taxonomy" id="58354"/>
    <lineage>
        <taxon>Bacteria</taxon>
        <taxon>Bacillati</taxon>
        <taxon>Actinomycetota</taxon>
        <taxon>Actinomycetes</taxon>
        <taxon>Kitasatosporales</taxon>
        <taxon>Streptomycetaceae</taxon>
        <taxon>Kitasatospora</taxon>
    </lineage>
</organism>
<name>A0ABT1J7U5_9ACTN</name>
<gene>
    <name evidence="5" type="ORF">FHR36_005972</name>
</gene>
<dbReference type="SUPFAM" id="SSF46689">
    <property type="entry name" value="Homeodomain-like"/>
    <property type="match status" value="2"/>
</dbReference>
<sequence>MDILTEAVASVRTDRARAARTDCRAPWGLRFHERAGAGFHIVMAGSCWLVAPDGTTTALAAGDLVFLRSGAAHVMTDDPSSAVVDFHPEPAVDGAGSPLGRFVVDGPGALTTLLCGSYHLDQTRPHPLVGGLPEVIHLSARHGRHPALRAAIELLGAELDRPRPGSDGIVAELIDLLFLYILRAWYDEQPAGATAGWAAALTDPAIVPALEAIHADPGHAWTVEELGGRVGLSRAAFARRFTALVGEPPLAYLTRWRMTTAARLLRQSDTPIGVVGGRVGYGSEFAFAKAFKRSHGVPPGQYRRLAPSA</sequence>
<accession>A0ABT1J7U5</accession>